<feature type="transmembrane region" description="Helical" evidence="1">
    <location>
        <begin position="48"/>
        <end position="67"/>
    </location>
</feature>
<reference evidence="2 3" key="1">
    <citation type="submission" date="2021-01" db="EMBL/GenBank/DDBJ databases">
        <title>Carboxyliciviraga sp.nov., isolated from coastal sediments.</title>
        <authorList>
            <person name="Lu D."/>
            <person name="Zhang T."/>
        </authorList>
    </citation>
    <scope>NUCLEOTIDE SEQUENCE [LARGE SCALE GENOMIC DNA]</scope>
    <source>
        <strain evidence="2 3">N1Y132</strain>
    </source>
</reference>
<evidence type="ECO:0000313" key="3">
    <source>
        <dbReference type="Proteomes" id="UP000605676"/>
    </source>
</evidence>
<keyword evidence="3" id="KW-1185">Reference proteome</keyword>
<keyword evidence="1" id="KW-0812">Transmembrane</keyword>
<protein>
    <submittedName>
        <fullName evidence="2">Uncharacterized protein</fullName>
    </submittedName>
</protein>
<proteinExistence type="predicted"/>
<name>A0ABS1HNY4_9BACT</name>
<dbReference type="Proteomes" id="UP000605676">
    <property type="component" value="Unassembled WGS sequence"/>
</dbReference>
<comment type="caution">
    <text evidence="2">The sequence shown here is derived from an EMBL/GenBank/DDBJ whole genome shotgun (WGS) entry which is preliminary data.</text>
</comment>
<evidence type="ECO:0000313" key="2">
    <source>
        <dbReference type="EMBL" id="MBK3519374.1"/>
    </source>
</evidence>
<sequence>MKPTQNNILKHPSKKNLIIITAVWLISMVLLVLSMTDLFTEKPFQKSYLLMYFLMLSSTVSVIKMHMNYQRNKERRICA</sequence>
<dbReference type="RefSeq" id="WP_200466593.1">
    <property type="nucleotide sequence ID" value="NZ_JAENRR010000064.1"/>
</dbReference>
<organism evidence="2 3">
    <name type="scientific">Carboxylicivirga marina</name>
    <dbReference type="NCBI Taxonomy" id="2800988"/>
    <lineage>
        <taxon>Bacteria</taxon>
        <taxon>Pseudomonadati</taxon>
        <taxon>Bacteroidota</taxon>
        <taxon>Bacteroidia</taxon>
        <taxon>Marinilabiliales</taxon>
        <taxon>Marinilabiliaceae</taxon>
        <taxon>Carboxylicivirga</taxon>
    </lineage>
</organism>
<dbReference type="EMBL" id="JAENRR010000064">
    <property type="protein sequence ID" value="MBK3519374.1"/>
    <property type="molecule type" value="Genomic_DNA"/>
</dbReference>
<feature type="transmembrane region" description="Helical" evidence="1">
    <location>
        <begin position="16"/>
        <end position="36"/>
    </location>
</feature>
<gene>
    <name evidence="2" type="ORF">JIV24_18650</name>
</gene>
<evidence type="ECO:0000256" key="1">
    <source>
        <dbReference type="SAM" id="Phobius"/>
    </source>
</evidence>
<accession>A0ABS1HNY4</accession>
<keyword evidence="1" id="KW-1133">Transmembrane helix</keyword>
<keyword evidence="1" id="KW-0472">Membrane</keyword>